<sequence length="426" mass="44931">MTPENAQNIWFQTCAEKVTAPPLSWDASVDLVVIGGGYSGVAAALQAAQSGASVCLLEAQEIGSGGSGRNVGLANAGLWLPPVEIRKHLGQSQGDRLVTQLAEAPSRVFDLIAQHDIQCEPVRQGTLHCAHSPKGFADLQTRHRQLSQDGAPVVLLDQAEATRRTGSSAFHGALFDPRAGTIQPLGYVRGLARAAVAAGAQLHARTPALNIQHDGGVWQVETAGGTVQAKALIQATNAYHQDLSASAQRYVPVNYFQYATAPLAQGLRDTILAGGEGCWDTGLIMTSFRMDQAGRLVIGAMGNLDHIASFAHKAWIKRKLTELFPELADQPLTAGWHGRIAMTSDRIPKIISIGPNALAVFGYSGRGIGPGTVFGMGMADSLLSGSPDPLPISAIPTHPEALTGARQLFFETGATLTHLVKSRGLL</sequence>
<evidence type="ECO:0000259" key="2">
    <source>
        <dbReference type="Pfam" id="PF01266"/>
    </source>
</evidence>
<evidence type="ECO:0000313" key="4">
    <source>
        <dbReference type="Proteomes" id="UP000252706"/>
    </source>
</evidence>
<dbReference type="EMBL" id="QOCE01000017">
    <property type="protein sequence ID" value="RBW57935.1"/>
    <property type="molecule type" value="Genomic_DNA"/>
</dbReference>
<dbReference type="GO" id="GO:0016491">
    <property type="term" value="F:oxidoreductase activity"/>
    <property type="evidence" value="ECO:0007669"/>
    <property type="project" value="UniProtKB-KW"/>
</dbReference>
<evidence type="ECO:0000256" key="1">
    <source>
        <dbReference type="ARBA" id="ARBA00023002"/>
    </source>
</evidence>
<accession>A0A366X7I2</accession>
<dbReference type="Gene3D" id="3.50.50.60">
    <property type="entry name" value="FAD/NAD(P)-binding domain"/>
    <property type="match status" value="1"/>
</dbReference>
<dbReference type="AlphaFoldDB" id="A0A366X7I2"/>
<dbReference type="Gene3D" id="3.30.9.10">
    <property type="entry name" value="D-Amino Acid Oxidase, subunit A, domain 2"/>
    <property type="match status" value="1"/>
</dbReference>
<reference evidence="3 4" key="1">
    <citation type="submission" date="2018-07" db="EMBL/GenBank/DDBJ databases">
        <title>Modular assembly of carbohydrate-degrading microbial communities in the ocean.</title>
        <authorList>
            <person name="Enke T.N."/>
            <person name="Datta M.S."/>
            <person name="Schwartzman J.A."/>
            <person name="Cermak N."/>
            <person name="Schmitz D.A."/>
            <person name="Barrere J."/>
            <person name="Cordero O.X."/>
        </authorList>
    </citation>
    <scope>NUCLEOTIDE SEQUENCE [LARGE SCALE GENOMIC DNA]</scope>
    <source>
        <strain evidence="3 4">C3M10</strain>
    </source>
</reference>
<name>A0A366X7I2_9RHOB</name>
<feature type="domain" description="FAD dependent oxidoreductase" evidence="2">
    <location>
        <begin position="30"/>
        <end position="380"/>
    </location>
</feature>
<dbReference type="Pfam" id="PF01266">
    <property type="entry name" value="DAO"/>
    <property type="match status" value="1"/>
</dbReference>
<dbReference type="InterPro" id="IPR036188">
    <property type="entry name" value="FAD/NAD-bd_sf"/>
</dbReference>
<comment type="caution">
    <text evidence="3">The sequence shown here is derived from an EMBL/GenBank/DDBJ whole genome shotgun (WGS) entry which is preliminary data.</text>
</comment>
<dbReference type="GO" id="GO:0005737">
    <property type="term" value="C:cytoplasm"/>
    <property type="evidence" value="ECO:0007669"/>
    <property type="project" value="TreeGrafter"/>
</dbReference>
<dbReference type="InterPro" id="IPR006076">
    <property type="entry name" value="FAD-dep_OxRdtase"/>
</dbReference>
<proteinExistence type="predicted"/>
<organism evidence="3 4">
    <name type="scientific">Phaeobacter gallaeciensis</name>
    <dbReference type="NCBI Taxonomy" id="60890"/>
    <lineage>
        <taxon>Bacteria</taxon>
        <taxon>Pseudomonadati</taxon>
        <taxon>Pseudomonadota</taxon>
        <taxon>Alphaproteobacteria</taxon>
        <taxon>Rhodobacterales</taxon>
        <taxon>Roseobacteraceae</taxon>
        <taxon>Phaeobacter</taxon>
    </lineage>
</organism>
<evidence type="ECO:0000313" key="3">
    <source>
        <dbReference type="EMBL" id="RBW57935.1"/>
    </source>
</evidence>
<dbReference type="Proteomes" id="UP000252706">
    <property type="component" value="Unassembled WGS sequence"/>
</dbReference>
<dbReference type="PANTHER" id="PTHR13847">
    <property type="entry name" value="SARCOSINE DEHYDROGENASE-RELATED"/>
    <property type="match status" value="1"/>
</dbReference>
<keyword evidence="1" id="KW-0560">Oxidoreductase</keyword>
<gene>
    <name evidence="3" type="ORF">DS909_07250</name>
</gene>
<dbReference type="OrthoDB" id="9806601at2"/>
<dbReference type="PANTHER" id="PTHR13847:SF281">
    <property type="entry name" value="FAD DEPENDENT OXIDOREDUCTASE DOMAIN-CONTAINING PROTEIN"/>
    <property type="match status" value="1"/>
</dbReference>
<protein>
    <submittedName>
        <fullName evidence="3">FAD-dependent oxidoreductase</fullName>
    </submittedName>
</protein>
<dbReference type="SUPFAM" id="SSF51905">
    <property type="entry name" value="FAD/NAD(P)-binding domain"/>
    <property type="match status" value="1"/>
</dbReference>
<dbReference type="RefSeq" id="WP_113822794.1">
    <property type="nucleotide sequence ID" value="NZ_QOCE01000017.1"/>
</dbReference>